<feature type="region of interest" description="Disordered" evidence="1">
    <location>
        <begin position="383"/>
        <end position="429"/>
    </location>
</feature>
<keyword evidence="2" id="KW-0732">Signal</keyword>
<organism evidence="4 5">
    <name type="scientific">Klebsormidium nitens</name>
    <name type="common">Green alga</name>
    <name type="synonym">Ulothrix nitens</name>
    <dbReference type="NCBI Taxonomy" id="105231"/>
    <lineage>
        <taxon>Eukaryota</taxon>
        <taxon>Viridiplantae</taxon>
        <taxon>Streptophyta</taxon>
        <taxon>Klebsormidiophyceae</taxon>
        <taxon>Klebsormidiales</taxon>
        <taxon>Klebsormidiaceae</taxon>
        <taxon>Klebsormidium</taxon>
    </lineage>
</organism>
<dbReference type="OrthoDB" id="2151241at2759"/>
<feature type="compositionally biased region" description="Pro residues" evidence="1">
    <location>
        <begin position="406"/>
        <end position="418"/>
    </location>
</feature>
<dbReference type="STRING" id="105231.A0A1Y1I1Q4"/>
<proteinExistence type="predicted"/>
<feature type="domain" description="YHYH" evidence="3">
    <location>
        <begin position="124"/>
        <end position="247"/>
    </location>
</feature>
<feature type="compositionally biased region" description="Low complexity" evidence="1">
    <location>
        <begin position="383"/>
        <end position="405"/>
    </location>
</feature>
<dbReference type="EMBL" id="DF237116">
    <property type="protein sequence ID" value="GAQ83892.1"/>
    <property type="molecule type" value="Genomic_DNA"/>
</dbReference>
<feature type="chain" id="PRO_5012056024" description="YHYH domain-containing protein" evidence="2">
    <location>
        <begin position="44"/>
        <end position="466"/>
    </location>
</feature>
<feature type="signal peptide" evidence="2">
    <location>
        <begin position="1"/>
        <end position="43"/>
    </location>
</feature>
<dbReference type="Pfam" id="PF14240">
    <property type="entry name" value="YHYH"/>
    <property type="match status" value="1"/>
</dbReference>
<name>A0A1Y1I1Q4_KLENI</name>
<gene>
    <name evidence="4" type="ORF">KFL_001670030</name>
</gene>
<dbReference type="AlphaFoldDB" id="A0A1Y1I1Q4"/>
<accession>A0A1Y1I1Q4</accession>
<evidence type="ECO:0000313" key="4">
    <source>
        <dbReference type="EMBL" id="GAQ83892.1"/>
    </source>
</evidence>
<evidence type="ECO:0000313" key="5">
    <source>
        <dbReference type="Proteomes" id="UP000054558"/>
    </source>
</evidence>
<protein>
    <recommendedName>
        <fullName evidence="3">YHYH domain-containing protein</fullName>
    </recommendedName>
</protein>
<dbReference type="Proteomes" id="UP000054558">
    <property type="component" value="Unassembled WGS sequence"/>
</dbReference>
<evidence type="ECO:0000256" key="2">
    <source>
        <dbReference type="SAM" id="SignalP"/>
    </source>
</evidence>
<reference evidence="4 5" key="1">
    <citation type="journal article" date="2014" name="Nat. Commun.">
        <title>Klebsormidium flaccidum genome reveals primary factors for plant terrestrial adaptation.</title>
        <authorList>
            <person name="Hori K."/>
            <person name="Maruyama F."/>
            <person name="Fujisawa T."/>
            <person name="Togashi T."/>
            <person name="Yamamoto N."/>
            <person name="Seo M."/>
            <person name="Sato S."/>
            <person name="Yamada T."/>
            <person name="Mori H."/>
            <person name="Tajima N."/>
            <person name="Moriyama T."/>
            <person name="Ikeuchi M."/>
            <person name="Watanabe M."/>
            <person name="Wada H."/>
            <person name="Kobayashi K."/>
            <person name="Saito M."/>
            <person name="Masuda T."/>
            <person name="Sasaki-Sekimoto Y."/>
            <person name="Mashiguchi K."/>
            <person name="Awai K."/>
            <person name="Shimojima M."/>
            <person name="Masuda S."/>
            <person name="Iwai M."/>
            <person name="Nobusawa T."/>
            <person name="Narise T."/>
            <person name="Kondo S."/>
            <person name="Saito H."/>
            <person name="Sato R."/>
            <person name="Murakawa M."/>
            <person name="Ihara Y."/>
            <person name="Oshima-Yamada Y."/>
            <person name="Ohtaka K."/>
            <person name="Satoh M."/>
            <person name="Sonobe K."/>
            <person name="Ishii M."/>
            <person name="Ohtani R."/>
            <person name="Kanamori-Sato M."/>
            <person name="Honoki R."/>
            <person name="Miyazaki D."/>
            <person name="Mochizuki H."/>
            <person name="Umetsu J."/>
            <person name="Higashi K."/>
            <person name="Shibata D."/>
            <person name="Kamiya Y."/>
            <person name="Sato N."/>
            <person name="Nakamura Y."/>
            <person name="Tabata S."/>
            <person name="Ida S."/>
            <person name="Kurokawa K."/>
            <person name="Ohta H."/>
        </authorList>
    </citation>
    <scope>NUCLEOTIDE SEQUENCE [LARGE SCALE GENOMIC DNA]</scope>
    <source>
        <strain evidence="4 5">NIES-2285</strain>
    </source>
</reference>
<keyword evidence="5" id="KW-1185">Reference proteome</keyword>
<evidence type="ECO:0000256" key="1">
    <source>
        <dbReference type="SAM" id="MobiDB-lite"/>
    </source>
</evidence>
<sequence length="466" mass="48139">MPKCGKQLPKIRLQYRFTMGAQSFYVACSALLLLLLVISGVNAQPGCPQPGGPPPVGPVPTNCPPRLPENNGPLCGLTADASQFSIAASGSFWRIRSNSCPNYDWTGQSSPARGAVQQNLNLLIPRHPILQKGTGTFVGTSSPVRGPIGVAFNAVAMFSPVDALGRDALLFEGFTFDQCGGHVAPGPNIYHYHTMPGDGAPGSHNNTLNEDFNFCAPVAPLVAGSPTGHSPVFGIFYDGIPIYGPRGDNGQLPQNLDACNGHVDQSYPYYHYHATSTYPYLVNCLKGCVDQSTGNNNFGNVPCIPDDVQYDYSILVTQFPRSALQAAIYSAPGTCDSVTGGSTPLNQCFNNDGSSFSCCAGTCGPVGPSPTCEGGYTFPNANAPANTTGTPTPVPTSSEGGSSAPIPTPPPQPTPSPGNPIGGAQPVGGVCDPYGQYPNQCFSSDGSASVCCTGACPSSPSSSPGC</sequence>
<evidence type="ECO:0000259" key="3">
    <source>
        <dbReference type="Pfam" id="PF14240"/>
    </source>
</evidence>
<dbReference type="InterPro" id="IPR025924">
    <property type="entry name" value="YHYH_dom"/>
</dbReference>